<evidence type="ECO:0000313" key="2">
    <source>
        <dbReference type="EMBL" id="KAK0512920.1"/>
    </source>
</evidence>
<accession>A0AA39R165</accession>
<dbReference type="EMBL" id="JAFEKC020000009">
    <property type="protein sequence ID" value="KAK0512920.1"/>
    <property type="molecule type" value="Genomic_DNA"/>
</dbReference>
<reference evidence="2" key="1">
    <citation type="submission" date="2023-03" db="EMBL/GenBank/DDBJ databases">
        <title>Complete genome of Cladonia borealis.</title>
        <authorList>
            <person name="Park H."/>
        </authorList>
    </citation>
    <scope>NUCLEOTIDE SEQUENCE</scope>
    <source>
        <strain evidence="2">ANT050790</strain>
    </source>
</reference>
<proteinExistence type="predicted"/>
<evidence type="ECO:0000256" key="1">
    <source>
        <dbReference type="SAM" id="MobiDB-lite"/>
    </source>
</evidence>
<gene>
    <name evidence="2" type="ORF">JMJ35_004937</name>
</gene>
<dbReference type="Proteomes" id="UP001166286">
    <property type="component" value="Unassembled WGS sequence"/>
</dbReference>
<dbReference type="AlphaFoldDB" id="A0AA39R165"/>
<evidence type="ECO:0000313" key="3">
    <source>
        <dbReference type="Proteomes" id="UP001166286"/>
    </source>
</evidence>
<name>A0AA39R165_9LECA</name>
<sequence>MAYLHHSPPSSDSDVDVLNISGQRTPTPNDSGSCLKGLSQDTIPNVHNTTMAPRKEAKFACEHKSSDLPTGQPASYQILGRPYYAHRCKSCTAEDCRRSVDEMHSNYHAERLRLLRAIQKGKTLLAEPQFNTTTDMGAQQTLHGRPNTAHCRQGNAIKARTLLGIQRPQGPHHGLD</sequence>
<keyword evidence="3" id="KW-1185">Reference proteome</keyword>
<comment type="caution">
    <text evidence="2">The sequence shown here is derived from an EMBL/GenBank/DDBJ whole genome shotgun (WGS) entry which is preliminary data.</text>
</comment>
<protein>
    <submittedName>
        <fullName evidence="2">Uncharacterized protein</fullName>
    </submittedName>
</protein>
<feature type="region of interest" description="Disordered" evidence="1">
    <location>
        <begin position="1"/>
        <end position="34"/>
    </location>
</feature>
<organism evidence="2 3">
    <name type="scientific">Cladonia borealis</name>
    <dbReference type="NCBI Taxonomy" id="184061"/>
    <lineage>
        <taxon>Eukaryota</taxon>
        <taxon>Fungi</taxon>
        <taxon>Dikarya</taxon>
        <taxon>Ascomycota</taxon>
        <taxon>Pezizomycotina</taxon>
        <taxon>Lecanoromycetes</taxon>
        <taxon>OSLEUM clade</taxon>
        <taxon>Lecanoromycetidae</taxon>
        <taxon>Lecanorales</taxon>
        <taxon>Lecanorineae</taxon>
        <taxon>Cladoniaceae</taxon>
        <taxon>Cladonia</taxon>
    </lineage>
</organism>
<feature type="compositionally biased region" description="Polar residues" evidence="1">
    <location>
        <begin position="20"/>
        <end position="32"/>
    </location>
</feature>